<accession>A0A9D9IRP7</accession>
<dbReference type="InterPro" id="IPR025347">
    <property type="entry name" value="DUF4251"/>
</dbReference>
<evidence type="ECO:0000256" key="1">
    <source>
        <dbReference type="SAM" id="SignalP"/>
    </source>
</evidence>
<evidence type="ECO:0000313" key="3">
    <source>
        <dbReference type="Proteomes" id="UP000823598"/>
    </source>
</evidence>
<protein>
    <submittedName>
        <fullName evidence="2">DUF4251 domain-containing protein</fullName>
    </submittedName>
</protein>
<name>A0A9D9IRP7_9BACT</name>
<organism evidence="2 3">
    <name type="scientific">Candidatus Limisoma faecipullorum</name>
    <dbReference type="NCBI Taxonomy" id="2840854"/>
    <lineage>
        <taxon>Bacteria</taxon>
        <taxon>Pseudomonadati</taxon>
        <taxon>Bacteroidota</taxon>
        <taxon>Bacteroidia</taxon>
        <taxon>Bacteroidales</taxon>
        <taxon>Candidatus Limisoma</taxon>
    </lineage>
</organism>
<dbReference type="AlphaFoldDB" id="A0A9D9IRP7"/>
<proteinExistence type="predicted"/>
<feature type="signal peptide" evidence="1">
    <location>
        <begin position="1"/>
        <end position="24"/>
    </location>
</feature>
<evidence type="ECO:0000313" key="2">
    <source>
        <dbReference type="EMBL" id="MBO8477120.1"/>
    </source>
</evidence>
<reference evidence="2" key="1">
    <citation type="submission" date="2020-10" db="EMBL/GenBank/DDBJ databases">
        <authorList>
            <person name="Gilroy R."/>
        </authorList>
    </citation>
    <scope>NUCLEOTIDE SEQUENCE</scope>
    <source>
        <strain evidence="2">6919</strain>
    </source>
</reference>
<dbReference type="Gene3D" id="2.40.128.410">
    <property type="match status" value="1"/>
</dbReference>
<comment type="caution">
    <text evidence="2">The sequence shown here is derived from an EMBL/GenBank/DDBJ whole genome shotgun (WGS) entry which is preliminary data.</text>
</comment>
<feature type="chain" id="PRO_5038736600" evidence="1">
    <location>
        <begin position="25"/>
        <end position="185"/>
    </location>
</feature>
<dbReference type="Proteomes" id="UP000823598">
    <property type="component" value="Unassembled WGS sequence"/>
</dbReference>
<dbReference type="EMBL" id="JADIMC010000105">
    <property type="protein sequence ID" value="MBO8477120.1"/>
    <property type="molecule type" value="Genomic_DNA"/>
</dbReference>
<gene>
    <name evidence="2" type="ORF">IAB88_09030</name>
</gene>
<reference evidence="2" key="2">
    <citation type="journal article" date="2021" name="PeerJ">
        <title>Extensive microbial diversity within the chicken gut microbiome revealed by metagenomics and culture.</title>
        <authorList>
            <person name="Gilroy R."/>
            <person name="Ravi A."/>
            <person name="Getino M."/>
            <person name="Pursley I."/>
            <person name="Horton D.L."/>
            <person name="Alikhan N.F."/>
            <person name="Baker D."/>
            <person name="Gharbi K."/>
            <person name="Hall N."/>
            <person name="Watson M."/>
            <person name="Adriaenssens E.M."/>
            <person name="Foster-Nyarko E."/>
            <person name="Jarju S."/>
            <person name="Secka A."/>
            <person name="Antonio M."/>
            <person name="Oren A."/>
            <person name="Chaudhuri R.R."/>
            <person name="La Ragione R."/>
            <person name="Hildebrand F."/>
            <person name="Pallen M.J."/>
        </authorList>
    </citation>
    <scope>NUCLEOTIDE SEQUENCE</scope>
    <source>
        <strain evidence="2">6919</strain>
    </source>
</reference>
<sequence length="185" mass="19915">MKNFRFIALATLICMAMQIQVAQADELSKEEKKAIQEQLDSIMYNEAVKAVNDTMFTLEASRATFKTGYTINVTSSTNFITVKKGKASIQTAFNASISGANGMGGVTVDGTISNYRISTDKKSGDTMVSMSVLGVGISATVNIRIFKNGNKATAEIMPSFNSNNLRLSGILLPSEKSTVFKGRSL</sequence>
<keyword evidence="1" id="KW-0732">Signal</keyword>
<dbReference type="Pfam" id="PF14059">
    <property type="entry name" value="DUF4251"/>
    <property type="match status" value="1"/>
</dbReference>